<name>A0A9P7B196_9HELO</name>
<feature type="transmembrane region" description="Helical" evidence="2">
    <location>
        <begin position="133"/>
        <end position="158"/>
    </location>
</feature>
<dbReference type="Pfam" id="PF24802">
    <property type="entry name" value="DUF7703"/>
    <property type="match status" value="1"/>
</dbReference>
<keyword evidence="5" id="KW-1185">Reference proteome</keyword>
<feature type="transmembrane region" description="Helical" evidence="2">
    <location>
        <begin position="36"/>
        <end position="61"/>
    </location>
</feature>
<dbReference type="InterPro" id="IPR056120">
    <property type="entry name" value="DUF7703"/>
</dbReference>
<evidence type="ECO:0000256" key="2">
    <source>
        <dbReference type="SAM" id="Phobius"/>
    </source>
</evidence>
<feature type="transmembrane region" description="Helical" evidence="2">
    <location>
        <begin position="68"/>
        <end position="88"/>
    </location>
</feature>
<reference evidence="4" key="1">
    <citation type="submission" date="2019-07" db="EMBL/GenBank/DDBJ databases">
        <title>Hyphodiscus hymeniophilus genome sequencing and assembly.</title>
        <authorList>
            <person name="Kramer G."/>
            <person name="Nodwell J."/>
        </authorList>
    </citation>
    <scope>NUCLEOTIDE SEQUENCE</scope>
    <source>
        <strain evidence="4">ATCC 34498</strain>
    </source>
</reference>
<organism evidence="4 5">
    <name type="scientific">Hyphodiscus hymeniophilus</name>
    <dbReference type="NCBI Taxonomy" id="353542"/>
    <lineage>
        <taxon>Eukaryota</taxon>
        <taxon>Fungi</taxon>
        <taxon>Dikarya</taxon>
        <taxon>Ascomycota</taxon>
        <taxon>Pezizomycotina</taxon>
        <taxon>Leotiomycetes</taxon>
        <taxon>Helotiales</taxon>
        <taxon>Hyphodiscaceae</taxon>
        <taxon>Hyphodiscus</taxon>
    </lineage>
</organism>
<evidence type="ECO:0000259" key="3">
    <source>
        <dbReference type="Pfam" id="PF24802"/>
    </source>
</evidence>
<accession>A0A9P7B196</accession>
<dbReference type="Proteomes" id="UP000785200">
    <property type="component" value="Unassembled WGS sequence"/>
</dbReference>
<feature type="region of interest" description="Disordered" evidence="1">
    <location>
        <begin position="246"/>
        <end position="268"/>
    </location>
</feature>
<evidence type="ECO:0000313" key="5">
    <source>
        <dbReference type="Proteomes" id="UP000785200"/>
    </source>
</evidence>
<evidence type="ECO:0000256" key="1">
    <source>
        <dbReference type="SAM" id="MobiDB-lite"/>
    </source>
</evidence>
<keyword evidence="2" id="KW-0472">Membrane</keyword>
<dbReference type="AlphaFoldDB" id="A0A9P7B196"/>
<feature type="transmembrane region" description="Helical" evidence="2">
    <location>
        <begin position="178"/>
        <end position="199"/>
    </location>
</feature>
<keyword evidence="2" id="KW-1133">Transmembrane helix</keyword>
<feature type="region of interest" description="Disordered" evidence="1">
    <location>
        <begin position="321"/>
        <end position="344"/>
    </location>
</feature>
<gene>
    <name evidence="4" type="ORF">D0Z07_0372</name>
</gene>
<proteinExistence type="predicted"/>
<dbReference type="EMBL" id="VNKQ01000002">
    <property type="protein sequence ID" value="KAG0653067.1"/>
    <property type="molecule type" value="Genomic_DNA"/>
</dbReference>
<dbReference type="PANTHER" id="PTHR37013:SF3">
    <property type="entry name" value="INTEGRAL MEMBRANE PROTEIN (AFU_ORTHOLOGUE AFUA_1G05950)"/>
    <property type="match status" value="1"/>
</dbReference>
<dbReference type="OrthoDB" id="405906at2759"/>
<feature type="transmembrane region" description="Helical" evidence="2">
    <location>
        <begin position="100"/>
        <end position="121"/>
    </location>
</feature>
<evidence type="ECO:0000313" key="4">
    <source>
        <dbReference type="EMBL" id="KAG0653067.1"/>
    </source>
</evidence>
<sequence length="371" mass="42053">MSGVHGVHNITVPYVALADFDWSFKRTGPLLWNQTVWSLITVFTAFPLWMTVELTVWVFYVFRRYTGLYFWSVLITTWGVTLHAIGFVLEDCVPSCPWQLSTTIAEIGWVSMVSGFSVVLYSRLHPVIHNQRILQVVLVMIITDAFLFHLPTIVFQYGLSNKKTHKQYLPFIAPMERVQVLGFSIQEIIISCIYIYGTLEMLRDSFNKKIRQTTLLQLEFVILNQFRDVIAKGGLAPRGVEDLQTEYKPSHQPLGPPSPPSGSDDDVADKRWWSSRSVSVNTPLEATPLKNGHMIFTTPPTPPTQHGSTRYHKAMHGLAVTTGKPGAEPPRTEAGGTRNSEPIKQYQAGRTDVWDIERQYLATWDQGDTEI</sequence>
<feature type="domain" description="DUF7703" evidence="3">
    <location>
        <begin position="38"/>
        <end position="203"/>
    </location>
</feature>
<protein>
    <recommendedName>
        <fullName evidence="3">DUF7703 domain-containing protein</fullName>
    </recommendedName>
</protein>
<comment type="caution">
    <text evidence="4">The sequence shown here is derived from an EMBL/GenBank/DDBJ whole genome shotgun (WGS) entry which is preliminary data.</text>
</comment>
<dbReference type="PANTHER" id="PTHR37013">
    <property type="entry name" value="INTEGRAL MEMBRANE PROTEIN (AFU_ORTHOLOGUE AFUA_1G05950)-RELATED"/>
    <property type="match status" value="1"/>
</dbReference>
<keyword evidence="2" id="KW-0812">Transmembrane</keyword>